<sequence>DWNSEVDKASSSESQDRIYDDLETSDLLSRADNEDSEEPLNPSLLDRNDTKDDKNDFCDNNPDEDIFQSTVSIGQKRKSFPKSNQDMEKEVDINLQSNPCSTTTISSETSTANSQTVDIINESMIELEKRANETIKRLLPSKDLEEIWKLVMYCMSEKNIKVQAIELRIIDLTNWSSLEWSRILKTEDKAKLFRTIEKESKAVHTRKRRKIHAEYVKLGNESIKLDVVMELRNYEVAMLIDPKTMLAAESLLGPFIKNLLGFRHTFLMLNTKITRMVIACQSTPSPLLKPKG</sequence>
<dbReference type="VEuPathDB" id="FungiDB:RhiirA1_451242"/>
<name>A0A2I1HP61_9GLOM</name>
<proteinExistence type="predicted"/>
<feature type="compositionally biased region" description="Basic and acidic residues" evidence="1">
    <location>
        <begin position="1"/>
        <end position="20"/>
    </location>
</feature>
<evidence type="ECO:0000313" key="2">
    <source>
        <dbReference type="EMBL" id="PKY60603.1"/>
    </source>
</evidence>
<dbReference type="Proteomes" id="UP000234323">
    <property type="component" value="Unassembled WGS sequence"/>
</dbReference>
<accession>A0A2I1HP61</accession>
<dbReference type="VEuPathDB" id="FungiDB:RhiirFUN_013393"/>
<feature type="compositionally biased region" description="Basic and acidic residues" evidence="1">
    <location>
        <begin position="46"/>
        <end position="57"/>
    </location>
</feature>
<feature type="non-terminal residue" evidence="2">
    <location>
        <position position="1"/>
    </location>
</feature>
<reference evidence="2 3" key="1">
    <citation type="submission" date="2015-10" db="EMBL/GenBank/DDBJ databases">
        <title>Genome analyses suggest a sexual origin of heterokaryosis in a supposedly ancient asexual fungus.</title>
        <authorList>
            <person name="Ropars J."/>
            <person name="Sedzielewska K."/>
            <person name="Noel J."/>
            <person name="Charron P."/>
            <person name="Farinelli L."/>
            <person name="Marton T."/>
            <person name="Kruger M."/>
            <person name="Pelin A."/>
            <person name="Brachmann A."/>
            <person name="Corradi N."/>
        </authorList>
    </citation>
    <scope>NUCLEOTIDE SEQUENCE [LARGE SCALE GENOMIC DNA]</scope>
    <source>
        <strain evidence="2 3">A4</strain>
    </source>
</reference>
<dbReference type="VEuPathDB" id="FungiDB:FUN_016330"/>
<comment type="caution">
    <text evidence="2">The sequence shown here is derived from an EMBL/GenBank/DDBJ whole genome shotgun (WGS) entry which is preliminary data.</text>
</comment>
<evidence type="ECO:0000313" key="3">
    <source>
        <dbReference type="Proteomes" id="UP000234323"/>
    </source>
</evidence>
<gene>
    <name evidence="2" type="ORF">RhiirA4_484494</name>
</gene>
<feature type="region of interest" description="Disordered" evidence="1">
    <location>
        <begin position="1"/>
        <end position="66"/>
    </location>
</feature>
<dbReference type="EMBL" id="LLXI01004419">
    <property type="protein sequence ID" value="PKY60603.1"/>
    <property type="molecule type" value="Genomic_DNA"/>
</dbReference>
<dbReference type="VEuPathDB" id="FungiDB:RhiirFUN_013395"/>
<protein>
    <submittedName>
        <fullName evidence="2">Uncharacterized protein</fullName>
    </submittedName>
</protein>
<keyword evidence="3" id="KW-1185">Reference proteome</keyword>
<organism evidence="2 3">
    <name type="scientific">Rhizophagus irregularis</name>
    <dbReference type="NCBI Taxonomy" id="588596"/>
    <lineage>
        <taxon>Eukaryota</taxon>
        <taxon>Fungi</taxon>
        <taxon>Fungi incertae sedis</taxon>
        <taxon>Mucoromycota</taxon>
        <taxon>Glomeromycotina</taxon>
        <taxon>Glomeromycetes</taxon>
        <taxon>Glomerales</taxon>
        <taxon>Glomeraceae</taxon>
        <taxon>Rhizophagus</taxon>
    </lineage>
</organism>
<evidence type="ECO:0000256" key="1">
    <source>
        <dbReference type="SAM" id="MobiDB-lite"/>
    </source>
</evidence>
<dbReference type="AlphaFoldDB" id="A0A2I1HP61"/>